<proteinExistence type="predicted"/>
<dbReference type="GO" id="GO:0030514">
    <property type="term" value="P:negative regulation of BMP signaling pathway"/>
    <property type="evidence" value="ECO:0007669"/>
    <property type="project" value="TreeGrafter"/>
</dbReference>
<organism evidence="3">
    <name type="scientific">Pundamilia nyererei</name>
    <dbReference type="NCBI Taxonomy" id="303518"/>
    <lineage>
        <taxon>Eukaryota</taxon>
        <taxon>Metazoa</taxon>
        <taxon>Chordata</taxon>
        <taxon>Craniata</taxon>
        <taxon>Vertebrata</taxon>
        <taxon>Euteleostomi</taxon>
        <taxon>Actinopterygii</taxon>
        <taxon>Neopterygii</taxon>
        <taxon>Teleostei</taxon>
        <taxon>Neoteleostei</taxon>
        <taxon>Acanthomorphata</taxon>
        <taxon>Ovalentaria</taxon>
        <taxon>Cichlomorphae</taxon>
        <taxon>Cichliformes</taxon>
        <taxon>Cichlidae</taxon>
        <taxon>African cichlids</taxon>
        <taxon>Pseudocrenilabrinae</taxon>
        <taxon>Haplochromini</taxon>
        <taxon>Pundamilia</taxon>
    </lineage>
</organism>
<protein>
    <submittedName>
        <fullName evidence="3">Chordin</fullName>
    </submittedName>
</protein>
<dbReference type="GO" id="GO:0036122">
    <property type="term" value="F:BMP binding"/>
    <property type="evidence" value="ECO:0007669"/>
    <property type="project" value="TreeGrafter"/>
</dbReference>
<dbReference type="GO" id="GO:0005615">
    <property type="term" value="C:extracellular space"/>
    <property type="evidence" value="ECO:0007669"/>
    <property type="project" value="TreeGrafter"/>
</dbReference>
<dbReference type="Gene3D" id="2.10.70.10">
    <property type="entry name" value="Complement Module, domain 1"/>
    <property type="match status" value="1"/>
</dbReference>
<dbReference type="GeneTree" id="ENSGT00940000164682"/>
<dbReference type="SUPFAM" id="SSF57603">
    <property type="entry name" value="FnI-like domain"/>
    <property type="match status" value="1"/>
</dbReference>
<sequence length="139" mass="15187">MLLPCALHSLLCALSCAWWLHGGAASRLKSPSLPIQPEREPLPFKGTSGCSFGGRFYSLEDKWHPDLGEPFGIMHCVQCHCEPQKSRRGKVSGKVNCKNIKQDCPALDCDNPVQLAGHCCKTFQLSSSGKKSLGEIAFE</sequence>
<reference evidence="3" key="1">
    <citation type="submission" date="2023-09" db="UniProtKB">
        <authorList>
            <consortium name="Ensembl"/>
        </authorList>
    </citation>
    <scope>IDENTIFICATION</scope>
</reference>
<dbReference type="GO" id="GO:0009953">
    <property type="term" value="P:dorsal/ventral pattern formation"/>
    <property type="evidence" value="ECO:0007669"/>
    <property type="project" value="TreeGrafter"/>
</dbReference>
<feature type="domain" description="VWFC" evidence="2">
    <location>
        <begin position="50"/>
        <end position="121"/>
    </location>
</feature>
<dbReference type="Pfam" id="PF00093">
    <property type="entry name" value="VWC"/>
    <property type="match status" value="1"/>
</dbReference>
<evidence type="ECO:0000259" key="2">
    <source>
        <dbReference type="Pfam" id="PF00093"/>
    </source>
</evidence>
<accession>A0A3B4FTA2</accession>
<dbReference type="InterPro" id="IPR001007">
    <property type="entry name" value="VWF_dom"/>
</dbReference>
<feature type="chain" id="PRO_5017199273" evidence="1">
    <location>
        <begin position="26"/>
        <end position="139"/>
    </location>
</feature>
<dbReference type="PANTHER" id="PTHR46526:SF1">
    <property type="entry name" value="CHORDIN"/>
    <property type="match status" value="1"/>
</dbReference>
<evidence type="ECO:0000256" key="1">
    <source>
        <dbReference type="SAM" id="SignalP"/>
    </source>
</evidence>
<feature type="signal peptide" evidence="1">
    <location>
        <begin position="1"/>
        <end position="25"/>
    </location>
</feature>
<keyword evidence="1" id="KW-0732">Signal</keyword>
<evidence type="ECO:0000313" key="3">
    <source>
        <dbReference type="Ensembl" id="ENSPNYP00000013792.1"/>
    </source>
</evidence>
<dbReference type="Ensembl" id="ENSPNYT00000014139.1">
    <property type="protein sequence ID" value="ENSPNYP00000013792.1"/>
    <property type="gene ID" value="ENSPNYG00000010329.1"/>
</dbReference>
<name>A0A3B4FTA2_9CICH</name>
<dbReference type="PANTHER" id="PTHR46526">
    <property type="entry name" value="CHORDIN"/>
    <property type="match status" value="1"/>
</dbReference>
<dbReference type="AlphaFoldDB" id="A0A3B4FTA2"/>
<dbReference type="InterPro" id="IPR052278">
    <property type="entry name" value="Chordin-like_regulators"/>
</dbReference>